<dbReference type="RefSeq" id="WP_092381249.1">
    <property type="nucleotide sequence ID" value="NZ_BOPI01000020.1"/>
</dbReference>
<dbReference type="Proteomes" id="UP000198707">
    <property type="component" value="Unassembled WGS sequence"/>
</dbReference>
<protein>
    <submittedName>
        <fullName evidence="5">Transketolase</fullName>
    </submittedName>
</protein>
<evidence type="ECO:0000259" key="4">
    <source>
        <dbReference type="Pfam" id="PF00456"/>
    </source>
</evidence>
<evidence type="ECO:0000256" key="2">
    <source>
        <dbReference type="ARBA" id="ARBA00007131"/>
    </source>
</evidence>
<dbReference type="Gene3D" id="3.40.50.970">
    <property type="match status" value="1"/>
</dbReference>
<dbReference type="PANTHER" id="PTHR47514">
    <property type="entry name" value="TRANSKETOLASE N-TERMINAL SECTION-RELATED"/>
    <property type="match status" value="1"/>
</dbReference>
<keyword evidence="6" id="KW-1185">Reference proteome</keyword>
<dbReference type="EMBL" id="FNYV01000007">
    <property type="protein sequence ID" value="SEJ73073.1"/>
    <property type="molecule type" value="Genomic_DNA"/>
</dbReference>
<gene>
    <name evidence="5" type="ORF">SAMN05443287_10734</name>
</gene>
<accession>A0A1H7B5R4</accession>
<reference evidence="6" key="1">
    <citation type="submission" date="2016-10" db="EMBL/GenBank/DDBJ databases">
        <authorList>
            <person name="Varghese N."/>
            <person name="Submissions S."/>
        </authorList>
    </citation>
    <scope>NUCLEOTIDE SEQUENCE [LARGE SCALE GENOMIC DNA]</scope>
    <source>
        <strain evidence="6">CGMCC 4.7038</strain>
    </source>
</reference>
<dbReference type="InterPro" id="IPR029061">
    <property type="entry name" value="THDP-binding"/>
</dbReference>
<name>A0A1H7B5R4_9ACTN</name>
<dbReference type="GO" id="GO:0000287">
    <property type="term" value="F:magnesium ion binding"/>
    <property type="evidence" value="ECO:0007669"/>
    <property type="project" value="UniProtKB-ARBA"/>
</dbReference>
<evidence type="ECO:0000313" key="6">
    <source>
        <dbReference type="Proteomes" id="UP000198707"/>
    </source>
</evidence>
<dbReference type="PANTHER" id="PTHR47514:SF1">
    <property type="entry name" value="TRANSKETOLASE N-TERMINAL SECTION-RELATED"/>
    <property type="match status" value="1"/>
</dbReference>
<evidence type="ECO:0000313" key="5">
    <source>
        <dbReference type="EMBL" id="SEJ73073.1"/>
    </source>
</evidence>
<dbReference type="AlphaFoldDB" id="A0A1H7B5R4"/>
<comment type="similarity">
    <text evidence="2">Belongs to the transketolase family.</text>
</comment>
<dbReference type="Pfam" id="PF00456">
    <property type="entry name" value="Transketolase_N"/>
    <property type="match status" value="1"/>
</dbReference>
<proteinExistence type="inferred from homology"/>
<dbReference type="SUPFAM" id="SSF52518">
    <property type="entry name" value="Thiamin diphosphate-binding fold (THDP-binding)"/>
    <property type="match status" value="1"/>
</dbReference>
<dbReference type="OrthoDB" id="8732661at2"/>
<dbReference type="STRING" id="1144548.SAMN05443287_10734"/>
<feature type="domain" description="Transketolase N-terminal" evidence="4">
    <location>
        <begin position="43"/>
        <end position="234"/>
    </location>
</feature>
<evidence type="ECO:0000256" key="3">
    <source>
        <dbReference type="ARBA" id="ARBA00023052"/>
    </source>
</evidence>
<comment type="cofactor">
    <cofactor evidence="1">
        <name>thiamine diphosphate</name>
        <dbReference type="ChEBI" id="CHEBI:58937"/>
    </cofactor>
</comment>
<sequence length="241" mass="25393">MTTLATTTTRIAEAAAPLDGRRPVAPLLERVRAGRQFGANVHSTLDVLWVLYDRILRITPATVDDPDRDRFLLSKGHAVAGYYAVLATKGFVPPDWLDDQGGPESRLGDHPDRTLVPGVEIGSGSLGHGLGLAVGTALGLRAQGLLEPRVYVLLGDAELDEGANHEAIAYAGAVELANLTAIVVDNSSATHGWPGGPATRFTVNGWTAATVDGRDHAALHTALTGHHGHRPHLVVAVIESE</sequence>
<dbReference type="InterPro" id="IPR005474">
    <property type="entry name" value="Transketolase_N"/>
</dbReference>
<organism evidence="5 6">
    <name type="scientific">Micromonospora phaseoli</name>
    <dbReference type="NCBI Taxonomy" id="1144548"/>
    <lineage>
        <taxon>Bacteria</taxon>
        <taxon>Bacillati</taxon>
        <taxon>Actinomycetota</taxon>
        <taxon>Actinomycetes</taxon>
        <taxon>Micromonosporales</taxon>
        <taxon>Micromonosporaceae</taxon>
        <taxon>Micromonospora</taxon>
    </lineage>
</organism>
<evidence type="ECO:0000256" key="1">
    <source>
        <dbReference type="ARBA" id="ARBA00001964"/>
    </source>
</evidence>
<keyword evidence="3" id="KW-0786">Thiamine pyrophosphate</keyword>